<keyword evidence="8" id="KW-0067">ATP-binding</keyword>
<accession>A0A0F6TQY6</accession>
<comment type="cofactor">
    <cofactor evidence="1 11">
        <name>pyridoxal 5'-phosphate</name>
        <dbReference type="ChEBI" id="CHEBI:597326"/>
    </cofactor>
</comment>
<feature type="modified residue" description="N6-(pyridoxal phosphate)lysine" evidence="11">
    <location>
        <position position="527"/>
    </location>
</feature>
<dbReference type="InterPro" id="IPR036393">
    <property type="entry name" value="AceGlu_kinase-like_sf"/>
</dbReference>
<sequence length="852" mass="95349">MTTNDSWHLLKFGGTSVSTRQNWNNIASIIKRKRAKGKSVFVVHSAVSAVSNRLEALIELAQQGEYHVAYKELVDIHQNLLADMELPSDLLAERYSYLKRLIDGIHLLGEVSDRVRALVMSQGELWSTTIGQTYLSRVFEENVSWLDAREYLYARESRNMDYLCASCHFERDENLLRDVSDTSIVITQGFIANTSDEETVLLGRGGSDTSAAYFAAKIEAERLEIWTDVPGIFTANPNQVASARLLKQLNYEEAQEMASAGAKVLHPRAIRPAQISQIPVYIRSTIDPDIDGTVISSIENSWGMVKAITAKEHITLISMESQGMWQQAGFLADIFAIFKQHNVSVDLVSTSETNITVSLDSLTQVVSEKQLKGLVQELSQMCRVNVMHNCSAVSIVGKNVRAILHKIAPAFSIFETYKVYLLSQAASDLNLTFVIDDEHSSKVISALHELLITNNPNSEILGPTAKELKQTESVSQAKKWWQDKKDTIEVCLAERDSAYIYHLDSVRQNIQNLQSISAIDRVFFAVKSNNNRDVLQTAYDAGVGFETVSSGEVNHILNLFPSIDKSRIFFTPNFADKREYDEILQKGIRLTLDSTYPLKHWPEIFEGKEIFLRVDPNIGKGHHENVRTAGATSKFGIPIYELEDLQPIIEKHNVTVVGLHAHAGSGILTNEHWAEHARLLAETASMFPGVKYLNLGGGFGIKERAQQTELTMSQIDHSLQEVKAEFPQYALWIEPGRYISANIGVLVSKVTQVKQKQNYYYVGLNTGMNSLMRPALYGSFHNIVNLTRLYAEKEHLATVVGPICESTDKLGVEIPFPETKEGDLILIENAGAYGRVMATQYNMRQPAEEVCI</sequence>
<gene>
    <name evidence="14" type="ORF">TQ33_1515</name>
</gene>
<keyword evidence="6 14" id="KW-0418">Kinase</keyword>
<dbReference type="AlphaFoldDB" id="A0A0F6TQY6"/>
<dbReference type="PROSITE" id="PS00878">
    <property type="entry name" value="ODR_DC_2_1"/>
    <property type="match status" value="1"/>
</dbReference>
<dbReference type="UniPathway" id="UPA00050">
    <property type="reaction ID" value="UER00461"/>
</dbReference>
<evidence type="ECO:0000256" key="4">
    <source>
        <dbReference type="ARBA" id="ARBA00022679"/>
    </source>
</evidence>
<dbReference type="UniPathway" id="UPA00034">
    <property type="reaction ID" value="UER00015"/>
</dbReference>
<dbReference type="RefSeq" id="WP_046561528.1">
    <property type="nucleotide sequence ID" value="NZ_CP010975.1"/>
</dbReference>
<comment type="pathway">
    <text evidence="12">Amino-acid biosynthesis; L-threonine biosynthesis; L-threonine from L-aspartate: step 1/5.</text>
</comment>
<evidence type="ECO:0000313" key="15">
    <source>
        <dbReference type="Proteomes" id="UP000034071"/>
    </source>
</evidence>
<dbReference type="Gene3D" id="2.40.37.10">
    <property type="entry name" value="Lyase, Ornithine Decarboxylase, Chain A, domain 1"/>
    <property type="match status" value="1"/>
</dbReference>
<comment type="pathway">
    <text evidence="2 12">Amino-acid biosynthesis; L-lysine biosynthesis via DAP pathway; (S)-tetrahydrodipicolinate from L-aspartate: step 1/4.</text>
</comment>
<dbReference type="PATRIC" id="fig|914150.5.peg.1534"/>
<dbReference type="InterPro" id="IPR001341">
    <property type="entry name" value="Asp_kinase"/>
</dbReference>
<feature type="domain" description="ACT" evidence="13">
    <location>
        <begin position="319"/>
        <end position="392"/>
    </location>
</feature>
<evidence type="ECO:0000256" key="1">
    <source>
        <dbReference type="ARBA" id="ARBA00001933"/>
    </source>
</evidence>
<evidence type="ECO:0000313" key="14">
    <source>
        <dbReference type="EMBL" id="AKE52462.1"/>
    </source>
</evidence>
<dbReference type="PROSITE" id="PS51671">
    <property type="entry name" value="ACT"/>
    <property type="match status" value="1"/>
</dbReference>
<dbReference type="InterPro" id="IPR018042">
    <property type="entry name" value="Aspartate_kinase_CS"/>
</dbReference>
<dbReference type="GO" id="GO:0009089">
    <property type="term" value="P:lysine biosynthetic process via diaminopimelate"/>
    <property type="evidence" value="ECO:0007669"/>
    <property type="project" value="UniProtKB-UniPathway"/>
</dbReference>
<dbReference type="GO" id="GO:0008836">
    <property type="term" value="F:diaminopimelate decarboxylase activity"/>
    <property type="evidence" value="ECO:0007669"/>
    <property type="project" value="InterPro"/>
</dbReference>
<dbReference type="SUPFAM" id="SSF50621">
    <property type="entry name" value="Alanine racemase C-terminal domain-like"/>
    <property type="match status" value="1"/>
</dbReference>
<comment type="pathway">
    <text evidence="12">Amino-acid biosynthesis; L-methionine biosynthesis via de novo pathway; L-homoserine from L-aspartate: step 1/3.</text>
</comment>
<dbReference type="InterPro" id="IPR022644">
    <property type="entry name" value="De-COase2_N"/>
</dbReference>
<feature type="active site" description="Proton donor" evidence="11">
    <location>
        <position position="804"/>
    </location>
</feature>
<dbReference type="EMBL" id="CP010975">
    <property type="protein sequence ID" value="AKE52462.1"/>
    <property type="molecule type" value="Genomic_DNA"/>
</dbReference>
<dbReference type="Gene3D" id="3.20.20.10">
    <property type="entry name" value="Alanine racemase"/>
    <property type="match status" value="1"/>
</dbReference>
<evidence type="ECO:0000256" key="6">
    <source>
        <dbReference type="ARBA" id="ARBA00022777"/>
    </source>
</evidence>
<dbReference type="SUPFAM" id="SSF55021">
    <property type="entry name" value="ACT-like"/>
    <property type="match status" value="2"/>
</dbReference>
<dbReference type="InterPro" id="IPR009006">
    <property type="entry name" value="Ala_racemase/Decarboxylase_C"/>
</dbReference>
<dbReference type="UniPathway" id="UPA00051">
    <property type="reaction ID" value="UER00462"/>
</dbReference>
<keyword evidence="15" id="KW-1185">Reference proteome</keyword>
<dbReference type="Pfam" id="PF00696">
    <property type="entry name" value="AA_kinase"/>
    <property type="match status" value="1"/>
</dbReference>
<dbReference type="Gene3D" id="1.20.120.1320">
    <property type="entry name" value="Aspartokinase, catalytic domain"/>
    <property type="match status" value="1"/>
</dbReference>
<dbReference type="GO" id="GO:0005524">
    <property type="term" value="F:ATP binding"/>
    <property type="evidence" value="ECO:0007669"/>
    <property type="project" value="UniProtKB-KW"/>
</dbReference>
<dbReference type="EC" id="2.7.2.4" evidence="3"/>
<proteinExistence type="predicted"/>
<dbReference type="PRINTS" id="PR01181">
    <property type="entry name" value="DAPDCRBXLASE"/>
</dbReference>
<dbReference type="NCBIfam" id="TIGR00657">
    <property type="entry name" value="asp_kinases"/>
    <property type="match status" value="1"/>
</dbReference>
<dbReference type="PANTHER" id="PTHR43727">
    <property type="entry name" value="DIAMINOPIMELATE DECARBOXYLASE"/>
    <property type="match status" value="1"/>
</dbReference>
<dbReference type="PANTHER" id="PTHR43727:SF2">
    <property type="entry name" value="GROUP IV DECARBOXYLASE"/>
    <property type="match status" value="1"/>
</dbReference>
<keyword evidence="5" id="KW-0547">Nucleotide-binding</keyword>
<dbReference type="InterPro" id="IPR002912">
    <property type="entry name" value="ACT_dom"/>
</dbReference>
<dbReference type="InterPro" id="IPR002986">
    <property type="entry name" value="DAP_deCOOHase_LysA"/>
</dbReference>
<dbReference type="PRINTS" id="PR01179">
    <property type="entry name" value="ODADCRBXLASE"/>
</dbReference>
<dbReference type="NCBIfam" id="NF006515">
    <property type="entry name" value="PRK08961.1"/>
    <property type="match status" value="1"/>
</dbReference>
<dbReference type="GO" id="GO:0004072">
    <property type="term" value="F:aspartate kinase activity"/>
    <property type="evidence" value="ECO:0007669"/>
    <property type="project" value="UniProtKB-EC"/>
</dbReference>
<organism evidence="14 15">
    <name type="scientific">Kangiella geojedonensis</name>
    <dbReference type="NCBI Taxonomy" id="914150"/>
    <lineage>
        <taxon>Bacteria</taxon>
        <taxon>Pseudomonadati</taxon>
        <taxon>Pseudomonadota</taxon>
        <taxon>Gammaproteobacteria</taxon>
        <taxon>Kangiellales</taxon>
        <taxon>Kangiellaceae</taxon>
        <taxon>Kangiella</taxon>
    </lineage>
</organism>
<evidence type="ECO:0000256" key="7">
    <source>
        <dbReference type="ARBA" id="ARBA00022793"/>
    </source>
</evidence>
<dbReference type="SUPFAM" id="SSF51419">
    <property type="entry name" value="PLP-binding barrel"/>
    <property type="match status" value="1"/>
</dbReference>
<evidence type="ECO:0000256" key="11">
    <source>
        <dbReference type="PIRSR" id="PIRSR600183-50"/>
    </source>
</evidence>
<dbReference type="Pfam" id="PF02784">
    <property type="entry name" value="Orn_Arg_deC_N"/>
    <property type="match status" value="1"/>
</dbReference>
<keyword evidence="7" id="KW-0210">Decarboxylase</keyword>
<evidence type="ECO:0000256" key="5">
    <source>
        <dbReference type="ARBA" id="ARBA00022741"/>
    </source>
</evidence>
<keyword evidence="12" id="KW-0028">Amino-acid biosynthesis</keyword>
<keyword evidence="4" id="KW-0808">Transferase</keyword>
<dbReference type="InterPro" id="IPR045865">
    <property type="entry name" value="ACT-like_dom_sf"/>
</dbReference>
<evidence type="ECO:0000256" key="10">
    <source>
        <dbReference type="ARBA" id="ARBA00023239"/>
    </source>
</evidence>
<dbReference type="InterPro" id="IPR001048">
    <property type="entry name" value="Asp/Glu/Uridylate_kinase"/>
</dbReference>
<dbReference type="InterPro" id="IPR029066">
    <property type="entry name" value="PLP-binding_barrel"/>
</dbReference>
<dbReference type="HOGENOM" id="CLU_333395_0_0_6"/>
<dbReference type="Gene3D" id="3.30.70.260">
    <property type="match status" value="2"/>
</dbReference>
<dbReference type="Gene3D" id="3.40.1160.10">
    <property type="entry name" value="Acetylglutamate kinase-like"/>
    <property type="match status" value="1"/>
</dbReference>
<evidence type="ECO:0000259" key="13">
    <source>
        <dbReference type="PROSITE" id="PS51671"/>
    </source>
</evidence>
<evidence type="ECO:0000256" key="3">
    <source>
        <dbReference type="ARBA" id="ARBA00013059"/>
    </source>
</evidence>
<protein>
    <recommendedName>
        <fullName evidence="3">aspartate kinase</fullName>
        <ecNumber evidence="3">2.7.2.4</ecNumber>
    </recommendedName>
</protein>
<dbReference type="InterPro" id="IPR042199">
    <property type="entry name" value="AsparK_Bifunc_asparK/hSer_DH"/>
</dbReference>
<dbReference type="OrthoDB" id="9802241at2"/>
<reference evidence="14 15" key="1">
    <citation type="submission" date="2015-02" db="EMBL/GenBank/DDBJ databases">
        <title>Complete genome sequence of Kangiella geojedonensis strain YCS-5T.</title>
        <authorList>
            <person name="Kim K.M."/>
        </authorList>
    </citation>
    <scope>NUCLEOTIDE SEQUENCE [LARGE SCALE GENOMIC DNA]</scope>
    <source>
        <strain evidence="14 15">YCS-5</strain>
    </source>
</reference>
<name>A0A0F6TQY6_9GAMM</name>
<dbReference type="Pfam" id="PF22468">
    <property type="entry name" value="ACT_9"/>
    <property type="match status" value="1"/>
</dbReference>
<dbReference type="PROSITE" id="PS00324">
    <property type="entry name" value="ASPARTOKINASE"/>
    <property type="match status" value="1"/>
</dbReference>
<evidence type="ECO:0000256" key="8">
    <source>
        <dbReference type="ARBA" id="ARBA00022840"/>
    </source>
</evidence>
<dbReference type="KEGG" id="kge:TQ33_1515"/>
<dbReference type="InterPro" id="IPR022653">
    <property type="entry name" value="De-COase2_pyr-phos_BS"/>
</dbReference>
<keyword evidence="9 11" id="KW-0663">Pyridoxal phosphate</keyword>
<evidence type="ECO:0000256" key="2">
    <source>
        <dbReference type="ARBA" id="ARBA00004766"/>
    </source>
</evidence>
<evidence type="ECO:0000256" key="12">
    <source>
        <dbReference type="RuleBase" id="RU004249"/>
    </source>
</evidence>
<evidence type="ECO:0000256" key="9">
    <source>
        <dbReference type="ARBA" id="ARBA00022898"/>
    </source>
</evidence>
<dbReference type="Proteomes" id="UP000034071">
    <property type="component" value="Chromosome"/>
</dbReference>
<dbReference type="GO" id="GO:0009088">
    <property type="term" value="P:threonine biosynthetic process"/>
    <property type="evidence" value="ECO:0007669"/>
    <property type="project" value="UniProtKB-UniPathway"/>
</dbReference>
<keyword evidence="10" id="KW-0456">Lyase</keyword>
<dbReference type="STRING" id="914150.TQ33_1515"/>
<dbReference type="SUPFAM" id="SSF53633">
    <property type="entry name" value="Carbamate kinase-like"/>
    <property type="match status" value="1"/>
</dbReference>
<dbReference type="InterPro" id="IPR000183">
    <property type="entry name" value="Orn/DAP/Arg_de-COase"/>
</dbReference>
<dbReference type="InterPro" id="IPR054352">
    <property type="entry name" value="ACT_Aspartokinase"/>
</dbReference>